<protein>
    <submittedName>
        <fullName evidence="1">Uncharacterized protein</fullName>
    </submittedName>
</protein>
<reference evidence="1" key="1">
    <citation type="submission" date="2020-08" db="EMBL/GenBank/DDBJ databases">
        <title>Multicomponent nature underlies the extraordinary mechanical properties of spider dragline silk.</title>
        <authorList>
            <person name="Kono N."/>
            <person name="Nakamura H."/>
            <person name="Mori M."/>
            <person name="Yoshida Y."/>
            <person name="Ohtoshi R."/>
            <person name="Malay A.D."/>
            <person name="Moran D.A.P."/>
            <person name="Tomita M."/>
            <person name="Numata K."/>
            <person name="Arakawa K."/>
        </authorList>
    </citation>
    <scope>NUCLEOTIDE SEQUENCE</scope>
</reference>
<dbReference type="PANTHER" id="PTHR33939">
    <property type="entry name" value="PROTEIN CBG22215"/>
    <property type="match status" value="1"/>
</dbReference>
<evidence type="ECO:0000313" key="2">
    <source>
        <dbReference type="Proteomes" id="UP000887013"/>
    </source>
</evidence>
<proteinExistence type="predicted"/>
<evidence type="ECO:0000313" key="1">
    <source>
        <dbReference type="EMBL" id="GFS98728.1"/>
    </source>
</evidence>
<sequence>MNSEIFKEWILDLLRGMEERSVIVMDHASYNSSLAEKIPSRKTNEADIIEWLQRKNIFHIPSITVPELLCIVNQHKEKYKVCEFDKIAYEMRHEGIRFPRLMDCL</sequence>
<dbReference type="OrthoDB" id="10039611at2759"/>
<dbReference type="EMBL" id="BMAW01054965">
    <property type="protein sequence ID" value="GFS98728.1"/>
    <property type="molecule type" value="Genomic_DNA"/>
</dbReference>
<name>A0A8X6N7E8_NEPPI</name>
<gene>
    <name evidence="1" type="primary">AVEN_112829_1</name>
    <name evidence="1" type="ORF">NPIL_695811</name>
</gene>
<dbReference type="PANTHER" id="PTHR33939:SF1">
    <property type="entry name" value="DUF4371 DOMAIN-CONTAINING PROTEIN"/>
    <property type="match status" value="1"/>
</dbReference>
<organism evidence="1 2">
    <name type="scientific">Nephila pilipes</name>
    <name type="common">Giant wood spider</name>
    <name type="synonym">Nephila maculata</name>
    <dbReference type="NCBI Taxonomy" id="299642"/>
    <lineage>
        <taxon>Eukaryota</taxon>
        <taxon>Metazoa</taxon>
        <taxon>Ecdysozoa</taxon>
        <taxon>Arthropoda</taxon>
        <taxon>Chelicerata</taxon>
        <taxon>Arachnida</taxon>
        <taxon>Araneae</taxon>
        <taxon>Araneomorphae</taxon>
        <taxon>Entelegynae</taxon>
        <taxon>Araneoidea</taxon>
        <taxon>Nephilidae</taxon>
        <taxon>Nephila</taxon>
    </lineage>
</organism>
<keyword evidence="2" id="KW-1185">Reference proteome</keyword>
<accession>A0A8X6N7E8</accession>
<dbReference type="AlphaFoldDB" id="A0A8X6N7E8"/>
<dbReference type="Proteomes" id="UP000887013">
    <property type="component" value="Unassembled WGS sequence"/>
</dbReference>
<comment type="caution">
    <text evidence="1">The sequence shown here is derived from an EMBL/GenBank/DDBJ whole genome shotgun (WGS) entry which is preliminary data.</text>
</comment>